<evidence type="ECO:0000256" key="1">
    <source>
        <dbReference type="SAM" id="Coils"/>
    </source>
</evidence>
<keyword evidence="2" id="KW-0647">Proteasome</keyword>
<dbReference type="STRING" id="49547.MBCUR_11730"/>
<evidence type="ECO:0000313" key="2">
    <source>
        <dbReference type="EMBL" id="KZX12070.1"/>
    </source>
</evidence>
<dbReference type="GO" id="GO:0000502">
    <property type="term" value="C:proteasome complex"/>
    <property type="evidence" value="ECO:0007669"/>
    <property type="project" value="UniProtKB-KW"/>
</dbReference>
<sequence>MKTKIKILKEETVKTERILTWKVRKLEKDKTFTENNKIKLEREISSLKNKVERFRTPLILLVTITEVINDSSMTAKSSSSHYFFLKSFSFLLTNYIKFVN</sequence>
<dbReference type="RefSeq" id="WP_067091469.1">
    <property type="nucleotide sequence ID" value="NZ_LWMV01000174.1"/>
</dbReference>
<evidence type="ECO:0000313" key="3">
    <source>
        <dbReference type="Proteomes" id="UP000077245"/>
    </source>
</evidence>
<keyword evidence="1" id="KW-0175">Coiled coil</keyword>
<dbReference type="PATRIC" id="fig|49547.3.peg.1256"/>
<comment type="caution">
    <text evidence="2">The sequence shown here is derived from an EMBL/GenBank/DDBJ whole genome shotgun (WGS) entry which is preliminary data.</text>
</comment>
<protein>
    <submittedName>
        <fullName evidence="2">Proteasome-activating nucleotidase</fullName>
    </submittedName>
</protein>
<dbReference type="EMBL" id="LWMV01000174">
    <property type="protein sequence ID" value="KZX12070.1"/>
    <property type="molecule type" value="Genomic_DNA"/>
</dbReference>
<name>A0A162FM66_9EURY</name>
<dbReference type="Proteomes" id="UP000077245">
    <property type="component" value="Unassembled WGS sequence"/>
</dbReference>
<proteinExistence type="predicted"/>
<accession>A0A162FM66</accession>
<reference evidence="2 3" key="1">
    <citation type="submission" date="2016-04" db="EMBL/GenBank/DDBJ databases">
        <title>Genome sequence of Methanobrevibacter curvatus DSM 11111.</title>
        <authorList>
            <person name="Poehlein A."/>
            <person name="Seedorf H."/>
            <person name="Daniel R."/>
        </authorList>
    </citation>
    <scope>NUCLEOTIDE SEQUENCE [LARGE SCALE GENOMIC DNA]</scope>
    <source>
        <strain evidence="2 3">DSM 11111</strain>
    </source>
</reference>
<dbReference type="AlphaFoldDB" id="A0A162FM66"/>
<organism evidence="2 3">
    <name type="scientific">Methanobrevibacter curvatus</name>
    <dbReference type="NCBI Taxonomy" id="49547"/>
    <lineage>
        <taxon>Archaea</taxon>
        <taxon>Methanobacteriati</taxon>
        <taxon>Methanobacteriota</taxon>
        <taxon>Methanomada group</taxon>
        <taxon>Methanobacteria</taxon>
        <taxon>Methanobacteriales</taxon>
        <taxon>Methanobacteriaceae</taxon>
        <taxon>Methanobrevibacter</taxon>
    </lineage>
</organism>
<gene>
    <name evidence="2" type="ORF">MBCUR_11730</name>
</gene>
<feature type="coiled-coil region" evidence="1">
    <location>
        <begin position="23"/>
        <end position="50"/>
    </location>
</feature>
<keyword evidence="3" id="KW-1185">Reference proteome</keyword>